<evidence type="ECO:0000313" key="1">
    <source>
        <dbReference type="EMBL" id="CAB5293804.1"/>
    </source>
</evidence>
<name>A0A916DXM7_9GLOM</name>
<comment type="caution">
    <text evidence="1">The sequence shown here is derived from an EMBL/GenBank/DDBJ whole genome shotgun (WGS) entry which is preliminary data.</text>
</comment>
<dbReference type="Proteomes" id="UP000684084">
    <property type="component" value="Unassembled WGS sequence"/>
</dbReference>
<protein>
    <submittedName>
        <fullName evidence="1">Uncharacterized protein</fullName>
    </submittedName>
</protein>
<organism evidence="1 2">
    <name type="scientific">Rhizophagus irregularis</name>
    <dbReference type="NCBI Taxonomy" id="588596"/>
    <lineage>
        <taxon>Eukaryota</taxon>
        <taxon>Fungi</taxon>
        <taxon>Fungi incertae sedis</taxon>
        <taxon>Mucoromycota</taxon>
        <taxon>Glomeromycotina</taxon>
        <taxon>Glomeromycetes</taxon>
        <taxon>Glomerales</taxon>
        <taxon>Glomeraceae</taxon>
        <taxon>Rhizophagus</taxon>
    </lineage>
</organism>
<dbReference type="EMBL" id="CAGKOT010000001">
    <property type="protein sequence ID" value="CAB5293804.1"/>
    <property type="molecule type" value="Genomic_DNA"/>
</dbReference>
<proteinExistence type="predicted"/>
<sequence length="191" mass="22843">MQDMFLLLKHIGRIFNFKLQERSHKVGRLPVHLSKQQSVIFQENQDITTILEQFSHTKLTCYFETCASNQEDLTITSLRYIDFPKHFVWKNGNKERNYLKLLLTQIHRAISYEAIHTINGIVYNTFEEAIYIEKYLIPYGKTLYDFFITRPDYSLIEDFQQSDMIMEELNYDSTEFTKLFSKCRLQLIAKL</sequence>
<evidence type="ECO:0000313" key="2">
    <source>
        <dbReference type="Proteomes" id="UP000684084"/>
    </source>
</evidence>
<accession>A0A916DXM7</accession>
<dbReference type="AlphaFoldDB" id="A0A916DXM7"/>
<reference evidence="1" key="1">
    <citation type="submission" date="2020-05" db="EMBL/GenBank/DDBJ databases">
        <authorList>
            <person name="Rincon C."/>
            <person name="Sanders R I."/>
            <person name="Robbins C."/>
            <person name="Chaturvedi A."/>
        </authorList>
    </citation>
    <scope>NUCLEOTIDE SEQUENCE</scope>
    <source>
        <strain evidence="1">CHB12</strain>
    </source>
</reference>
<dbReference type="OrthoDB" id="2276331at2759"/>
<gene>
    <name evidence="1" type="ORF">CHRIB12_LOCUS296</name>
</gene>